<dbReference type="PANTHER" id="PTHR12526:SF510">
    <property type="entry name" value="D-INOSITOL 3-PHOSPHATE GLYCOSYLTRANSFERASE"/>
    <property type="match status" value="1"/>
</dbReference>
<evidence type="ECO:0000256" key="1">
    <source>
        <dbReference type="ARBA" id="ARBA00022676"/>
    </source>
</evidence>
<dbReference type="InterPro" id="IPR028098">
    <property type="entry name" value="Glyco_trans_4-like_N"/>
</dbReference>
<dbReference type="Pfam" id="PF00534">
    <property type="entry name" value="Glycos_transf_1"/>
    <property type="match status" value="1"/>
</dbReference>
<dbReference type="CDD" id="cd03801">
    <property type="entry name" value="GT4_PimA-like"/>
    <property type="match status" value="1"/>
</dbReference>
<dbReference type="PANTHER" id="PTHR12526">
    <property type="entry name" value="GLYCOSYLTRANSFERASE"/>
    <property type="match status" value="1"/>
</dbReference>
<reference evidence="5" key="1">
    <citation type="submission" date="2015-04" db="EMBL/GenBank/DDBJ databases">
        <authorList>
            <person name="Syromyatnikov M.Y."/>
            <person name="Popov V.N."/>
        </authorList>
    </citation>
    <scope>NUCLEOTIDE SEQUENCE</scope>
    <source>
        <strain evidence="5">MO-1</strain>
    </source>
</reference>
<dbReference type="SUPFAM" id="SSF53756">
    <property type="entry name" value="UDP-Glycosyltransferase/glycogen phosphorylase"/>
    <property type="match status" value="1"/>
</dbReference>
<dbReference type="InterPro" id="IPR001296">
    <property type="entry name" value="Glyco_trans_1"/>
</dbReference>
<dbReference type="AlphaFoldDB" id="A0A1S7LH17"/>
<accession>A0A1S7LH17</accession>
<keyword evidence="1" id="KW-0328">Glycosyltransferase</keyword>
<name>A0A1S7LH17_MAGMO</name>
<sequence length="365" mass="40020">MAQHPLHIVHTEASCGWGGQEIRILTESAGLIGRGHRVTLLCPPEAPICQKAAEYGVPVVPLPMAKKRWAGLAAIYRWLKQNRPDIIITHSSTDSWLSALAAQVQSPATPVVRVRHISAPVTRNIPTKWLYGTLSRHVVTTGELICDQLVHHNGIPRSQVSAIPTGIDLQHFKPGDRQKAREQLGIEAKKVVGIVATLRSWKGHHYLVEAFAQLQDPDLHLLIVGDGPQRPNLEALIAEQGVQQRVHMVGQQKDVVPWLQAMDLFVLPSYANEGVPQALMQAMACGLPCLSTPAGSIAEILHHEQNGLITEPHSVPLLSAGMERLLGDESLRKELGAAARQDALRDFGLERMLDRMLALISTIIH</sequence>
<proteinExistence type="predicted"/>
<evidence type="ECO:0000259" key="4">
    <source>
        <dbReference type="Pfam" id="PF13439"/>
    </source>
</evidence>
<protein>
    <submittedName>
        <fullName evidence="5">Putative GT4: distantly related to 1, 2-diacylglycerol 3-glucosyltransferase</fullName>
    </submittedName>
</protein>
<keyword evidence="2 5" id="KW-0808">Transferase</keyword>
<gene>
    <name evidence="5" type="ORF">MAGMO_1211</name>
</gene>
<feature type="domain" description="Glycosyl transferase family 1" evidence="3">
    <location>
        <begin position="176"/>
        <end position="341"/>
    </location>
</feature>
<evidence type="ECO:0000259" key="3">
    <source>
        <dbReference type="Pfam" id="PF00534"/>
    </source>
</evidence>
<evidence type="ECO:0000256" key="2">
    <source>
        <dbReference type="ARBA" id="ARBA00022679"/>
    </source>
</evidence>
<evidence type="ECO:0000313" key="5">
    <source>
        <dbReference type="EMBL" id="CRH05404.1"/>
    </source>
</evidence>
<dbReference type="EMBL" id="LO017727">
    <property type="protein sequence ID" value="CRH05404.1"/>
    <property type="molecule type" value="Genomic_DNA"/>
</dbReference>
<dbReference type="GO" id="GO:0016757">
    <property type="term" value="F:glycosyltransferase activity"/>
    <property type="evidence" value="ECO:0007669"/>
    <property type="project" value="UniProtKB-KW"/>
</dbReference>
<dbReference type="Pfam" id="PF13439">
    <property type="entry name" value="Glyco_transf_4"/>
    <property type="match status" value="1"/>
</dbReference>
<feature type="domain" description="Glycosyltransferase subfamily 4-like N-terminal" evidence="4">
    <location>
        <begin position="17"/>
        <end position="170"/>
    </location>
</feature>
<organism evidence="5">
    <name type="scientific">Magnetococcus massalia (strain MO-1)</name>
    <dbReference type="NCBI Taxonomy" id="451514"/>
    <lineage>
        <taxon>Bacteria</taxon>
        <taxon>Pseudomonadati</taxon>
        <taxon>Pseudomonadota</taxon>
        <taxon>Magnetococcia</taxon>
        <taxon>Magnetococcales</taxon>
        <taxon>Magnetococcaceae</taxon>
        <taxon>Magnetococcus</taxon>
    </lineage>
</organism>
<dbReference type="Gene3D" id="3.40.50.2000">
    <property type="entry name" value="Glycogen Phosphorylase B"/>
    <property type="match status" value="2"/>
</dbReference>